<protein>
    <recommendedName>
        <fullName evidence="2">DH domain-containing protein</fullName>
    </recommendedName>
</protein>
<dbReference type="PANTHER" id="PTHR46001:SF5">
    <property type="entry name" value="RHO GUANINE NUCLEOTIDE EXCHANGE FACTOR TIAM2"/>
    <property type="match status" value="1"/>
</dbReference>
<dbReference type="InterPro" id="IPR001331">
    <property type="entry name" value="GDS_CDC24_CS"/>
</dbReference>
<dbReference type="Gene3D" id="1.20.900.10">
    <property type="entry name" value="Dbl homology (DH) domain"/>
    <property type="match status" value="1"/>
</dbReference>
<proteinExistence type="predicted"/>
<dbReference type="InterPro" id="IPR043537">
    <property type="entry name" value="Tiam1/Tiam2/Sif"/>
</dbReference>
<dbReference type="CDD" id="cd01255">
    <property type="entry name" value="PH2_Tiam1_2"/>
    <property type="match status" value="1"/>
</dbReference>
<dbReference type="InterPro" id="IPR000219">
    <property type="entry name" value="DH_dom"/>
</dbReference>
<dbReference type="SUPFAM" id="SSF48065">
    <property type="entry name" value="DBL homology domain (DH-domain)"/>
    <property type="match status" value="1"/>
</dbReference>
<organism evidence="3 4">
    <name type="scientific">Scleropages formosus</name>
    <name type="common">Asian bonytongue</name>
    <name type="synonym">Osteoglossum formosum</name>
    <dbReference type="NCBI Taxonomy" id="113540"/>
    <lineage>
        <taxon>Eukaryota</taxon>
        <taxon>Metazoa</taxon>
        <taxon>Chordata</taxon>
        <taxon>Craniata</taxon>
        <taxon>Vertebrata</taxon>
        <taxon>Euteleostomi</taxon>
        <taxon>Actinopterygii</taxon>
        <taxon>Neopterygii</taxon>
        <taxon>Teleostei</taxon>
        <taxon>Osteoglossocephala</taxon>
        <taxon>Osteoglossomorpha</taxon>
        <taxon>Osteoglossiformes</taxon>
        <taxon>Osteoglossidae</taxon>
        <taxon>Scleropages</taxon>
    </lineage>
</organism>
<accession>A0A0P7XM40</accession>
<reference evidence="3 4" key="1">
    <citation type="submission" date="2015-08" db="EMBL/GenBank/DDBJ databases">
        <title>The genome of the Asian arowana (Scleropages formosus).</title>
        <authorList>
            <person name="Tan M.H."/>
            <person name="Gan H.M."/>
            <person name="Croft L.J."/>
            <person name="Austin C.M."/>
        </authorList>
    </citation>
    <scope>NUCLEOTIDE SEQUENCE [LARGE SCALE GENOMIC DNA]</scope>
    <source>
        <strain evidence="3">Aro1</strain>
    </source>
</reference>
<evidence type="ECO:0000313" key="4">
    <source>
        <dbReference type="Proteomes" id="UP000034805"/>
    </source>
</evidence>
<dbReference type="PROSITE" id="PS00741">
    <property type="entry name" value="DH_1"/>
    <property type="match status" value="1"/>
</dbReference>
<dbReference type="PROSITE" id="PS50010">
    <property type="entry name" value="DH_2"/>
    <property type="match status" value="1"/>
</dbReference>
<dbReference type="Gene3D" id="2.30.29.30">
    <property type="entry name" value="Pleckstrin-homology domain (PH domain)/Phosphotyrosine-binding domain (PTB)"/>
    <property type="match status" value="1"/>
</dbReference>
<dbReference type="Proteomes" id="UP000034805">
    <property type="component" value="Unassembled WGS sequence"/>
</dbReference>
<dbReference type="PANTHER" id="PTHR46001">
    <property type="entry name" value="TIAM (MAMMALIAN TUMOR INVASION AND METASTASIS FACTOR) HOMOLOG"/>
    <property type="match status" value="1"/>
</dbReference>
<dbReference type="Pfam" id="PF23014">
    <property type="entry name" value="PH_Tiam1"/>
    <property type="match status" value="1"/>
</dbReference>
<feature type="region of interest" description="Disordered" evidence="1">
    <location>
        <begin position="245"/>
        <end position="295"/>
    </location>
</feature>
<gene>
    <name evidence="3" type="ORF">Z043_104418</name>
</gene>
<comment type="caution">
    <text evidence="3">The sequence shown here is derived from an EMBL/GenBank/DDBJ whole genome shotgun (WGS) entry which is preliminary data.</text>
</comment>
<feature type="compositionally biased region" description="Basic and acidic residues" evidence="1">
    <location>
        <begin position="245"/>
        <end position="259"/>
    </location>
</feature>
<dbReference type="SUPFAM" id="SSF50729">
    <property type="entry name" value="PH domain-like"/>
    <property type="match status" value="1"/>
</dbReference>
<dbReference type="InterPro" id="IPR011993">
    <property type="entry name" value="PH-like_dom_sf"/>
</dbReference>
<feature type="region of interest" description="Disordered" evidence="1">
    <location>
        <begin position="308"/>
        <end position="332"/>
    </location>
</feature>
<dbReference type="GO" id="GO:0007264">
    <property type="term" value="P:small GTPase-mediated signal transduction"/>
    <property type="evidence" value="ECO:0007669"/>
    <property type="project" value="InterPro"/>
</dbReference>
<feature type="domain" description="DH" evidence="2">
    <location>
        <begin position="1"/>
        <end position="78"/>
    </location>
</feature>
<evidence type="ECO:0000256" key="1">
    <source>
        <dbReference type="SAM" id="MobiDB-lite"/>
    </source>
</evidence>
<dbReference type="InterPro" id="IPR035899">
    <property type="entry name" value="DBL_dom_sf"/>
</dbReference>
<dbReference type="STRING" id="113540.ENSSFOP00015015039"/>
<evidence type="ECO:0000259" key="2">
    <source>
        <dbReference type="PROSITE" id="PS50010"/>
    </source>
</evidence>
<dbReference type="InterPro" id="IPR055230">
    <property type="entry name" value="PH_Tiam1/2"/>
</dbReference>
<name>A0A0P7XM40_SCLFO</name>
<dbReference type="EMBL" id="JARO02001170">
    <property type="protein sequence ID" value="KPP76255.1"/>
    <property type="molecule type" value="Genomic_DNA"/>
</dbReference>
<dbReference type="AlphaFoldDB" id="A0A0P7XM40"/>
<dbReference type="Pfam" id="PF00621">
    <property type="entry name" value="RhoGEF"/>
    <property type="match status" value="1"/>
</dbReference>
<dbReference type="GO" id="GO:0005085">
    <property type="term" value="F:guanyl-nucleotide exchange factor activity"/>
    <property type="evidence" value="ECO:0007669"/>
    <property type="project" value="InterPro"/>
</dbReference>
<sequence length="421" mass="47786">MFPKTDRAFKDFLDAKNPTKQHSSTLESYLIKPVQRVLKYPLLLRELVSLTDTDSEEHYHLTEALKAMEKVASHINEMQKIYEDYGTVFDQLVAEQSAVDKEVTEISMGEFLMHSTVVWLNPFPSMGRMRKDPELTVFAFKKAAILVYRESNKLKKKMTTTRTAYSHGDLDPFKFRWLIPVSALQVRMGNAAGAETHCMWELIHTKSELEGRPETVFQLCSSSPESKANMVKVIRSILRENVRRNREGLMPLRKTERPHQPQHHLSPDGSVKESDILSDEEDHLSEAPRPTSPASAIEAQFQRLRLAEEEGSGEAAPYVHPESLEPDTPQRQPRLGRAHFCAVKRKSNSFRRSQGALLSMKQHSRSLDSQTDPPSVDLNALLEREFSVQSLTSVVNEDCFYDVAEKVSNTPVSPLPGNNLT</sequence>
<evidence type="ECO:0000313" key="3">
    <source>
        <dbReference type="EMBL" id="KPP76255.1"/>
    </source>
</evidence>